<feature type="compositionally biased region" description="Polar residues" evidence="1">
    <location>
        <begin position="104"/>
        <end position="113"/>
    </location>
</feature>
<keyword evidence="2" id="KW-0472">Membrane</keyword>
<dbReference type="PANTHER" id="PTHR48223">
    <property type="entry name" value="DEFECTIVE 2759, PUTATIVE ISOFORM 1-RELATED"/>
    <property type="match status" value="1"/>
</dbReference>
<feature type="transmembrane region" description="Helical" evidence="2">
    <location>
        <begin position="203"/>
        <end position="231"/>
    </location>
</feature>
<sequence>MYSVITGPGRDFLNSGSRNDLPFSQASQKVFPSMRILWNCGSKLECSRRSNHAVGPKARFTSLKCKSCLRVGTPFTLGPRKKLLKLSAFKSNSQNDGPGGRPTGSKSLKNSVGLSYVPQDGEATLVGSPKPQSDPTSFSSEAESTTGSLVIQNLFKSWLMLLRSPPSNHVIDEGLEESSSLGTSQNQDAILQKGRINILKMMWCYFLSLDVTIKIPLVIFIPLYLAVNIIYGAEVSRELTPLWVLGPLIAALYVKLWRGIGALYVFSFKQTVKLLISLPTWYLVAHDYIGNGKLNQVVGHLFQPLVDLRNMDYKEASKRKLKELEIFVVEKYLDFVESIWPYYCRTIRFLKRANLI</sequence>
<protein>
    <submittedName>
        <fullName evidence="4">Uncharacterized protein</fullName>
    </submittedName>
</protein>
<evidence type="ECO:0000256" key="2">
    <source>
        <dbReference type="SAM" id="Phobius"/>
    </source>
</evidence>
<reference evidence="3" key="1">
    <citation type="journal article" date="2025" name="Foods">
        <title>Unveiling the Microbial Signatures of Arabica Coffee Cherries: Insights into Ripeness Specific Diversity, Functional Traits, and Implications for Quality and Safety.</title>
        <authorList>
            <consortium name="RefSeq"/>
            <person name="Tenea G.N."/>
            <person name="Cifuentes V."/>
            <person name="Reyes P."/>
            <person name="Cevallos-Vallejos M."/>
        </authorList>
    </citation>
    <scope>NUCLEOTIDE SEQUENCE [LARGE SCALE GENOMIC DNA]</scope>
</reference>
<dbReference type="RefSeq" id="XP_027065430.2">
    <property type="nucleotide sequence ID" value="XM_027209629.2"/>
</dbReference>
<dbReference type="OrthoDB" id="748739at2759"/>
<dbReference type="AlphaFoldDB" id="A0A6P6SH20"/>
<accession>A0A6P6SH20</accession>
<gene>
    <name evidence="4" type="primary">LOC113691484</name>
</gene>
<evidence type="ECO:0000313" key="4">
    <source>
        <dbReference type="RefSeq" id="XP_027065430.2"/>
    </source>
</evidence>
<evidence type="ECO:0000313" key="3">
    <source>
        <dbReference type="Proteomes" id="UP001652660"/>
    </source>
</evidence>
<keyword evidence="2" id="KW-1133">Transmembrane helix</keyword>
<keyword evidence="2" id="KW-0812">Transmembrane</keyword>
<name>A0A6P6SH20_COFAR</name>
<dbReference type="GeneID" id="113691484"/>
<dbReference type="Proteomes" id="UP001652660">
    <property type="component" value="Chromosome 6e"/>
</dbReference>
<reference evidence="4" key="2">
    <citation type="submission" date="2025-08" db="UniProtKB">
        <authorList>
            <consortium name="RefSeq"/>
        </authorList>
    </citation>
    <scope>IDENTIFICATION</scope>
    <source>
        <tissue evidence="4">Leaves</tissue>
    </source>
</reference>
<feature type="region of interest" description="Disordered" evidence="1">
    <location>
        <begin position="90"/>
        <end position="144"/>
    </location>
</feature>
<keyword evidence="3" id="KW-1185">Reference proteome</keyword>
<proteinExistence type="predicted"/>
<feature type="compositionally biased region" description="Polar residues" evidence="1">
    <location>
        <begin position="130"/>
        <end position="144"/>
    </location>
</feature>
<feature type="transmembrane region" description="Helical" evidence="2">
    <location>
        <begin position="243"/>
        <end position="266"/>
    </location>
</feature>
<organism evidence="3 4">
    <name type="scientific">Coffea arabica</name>
    <name type="common">Arabian coffee</name>
    <dbReference type="NCBI Taxonomy" id="13443"/>
    <lineage>
        <taxon>Eukaryota</taxon>
        <taxon>Viridiplantae</taxon>
        <taxon>Streptophyta</taxon>
        <taxon>Embryophyta</taxon>
        <taxon>Tracheophyta</taxon>
        <taxon>Spermatophyta</taxon>
        <taxon>Magnoliopsida</taxon>
        <taxon>eudicotyledons</taxon>
        <taxon>Gunneridae</taxon>
        <taxon>Pentapetalae</taxon>
        <taxon>asterids</taxon>
        <taxon>lamiids</taxon>
        <taxon>Gentianales</taxon>
        <taxon>Rubiaceae</taxon>
        <taxon>Ixoroideae</taxon>
        <taxon>Gardenieae complex</taxon>
        <taxon>Bertiereae - Coffeeae clade</taxon>
        <taxon>Coffeeae</taxon>
        <taxon>Coffea</taxon>
    </lineage>
</organism>
<evidence type="ECO:0000256" key="1">
    <source>
        <dbReference type="SAM" id="MobiDB-lite"/>
    </source>
</evidence>
<dbReference type="PANTHER" id="PTHR48223:SF1">
    <property type="entry name" value="ABC TRANSMEMBRANE TYPE-1 DOMAIN-CONTAINING PROTEIN"/>
    <property type="match status" value="1"/>
</dbReference>